<sequence>PLYEGNVGSVARAMKNFGLKDLVLVNPCKLEGAAKAMASHAKDILNNATIYETLNDALSDDSSIVVATTGIKTGKKDEHLRFPALSPKELKYKINGFCKNSSQITLMFGRENIGFTNDELKLCDLLVTIPTSQEYPIMNLSHAASILFYELSDTDIGNFVPADKFDKDLLIDHIVMLLTSINYPEHKFDKTCLMIRRIIGRANLTSREVQTLRGIIRNIQRKMRLL</sequence>
<evidence type="ECO:0000313" key="6">
    <source>
        <dbReference type="EMBL" id="RQD86355.1"/>
    </source>
</evidence>
<evidence type="ECO:0000256" key="3">
    <source>
        <dbReference type="ARBA" id="ARBA00022679"/>
    </source>
</evidence>
<dbReference type="Gene3D" id="1.10.8.590">
    <property type="match status" value="1"/>
</dbReference>
<dbReference type="InterPro" id="IPR029026">
    <property type="entry name" value="tRNA_m1G_MTases_N"/>
</dbReference>
<evidence type="ECO:0000256" key="1">
    <source>
        <dbReference type="ARBA" id="ARBA00007228"/>
    </source>
</evidence>
<comment type="caution">
    <text evidence="6">The sequence shown here is derived from an EMBL/GenBank/DDBJ whole genome shotgun (WGS) entry which is preliminary data.</text>
</comment>
<protein>
    <submittedName>
        <fullName evidence="6">RNA methyltransferase</fullName>
    </submittedName>
</protein>
<dbReference type="InterPro" id="IPR004384">
    <property type="entry name" value="RNA_MeTrfase_TrmJ/LasT"/>
</dbReference>
<keyword evidence="3 6" id="KW-0808">Transferase</keyword>
<dbReference type="EMBL" id="QZAB01000263">
    <property type="protein sequence ID" value="RQD86355.1"/>
    <property type="molecule type" value="Genomic_DNA"/>
</dbReference>
<accession>A0A424YYV7</accession>
<dbReference type="GO" id="GO:0005829">
    <property type="term" value="C:cytosol"/>
    <property type="evidence" value="ECO:0007669"/>
    <property type="project" value="TreeGrafter"/>
</dbReference>
<reference evidence="6 7" key="1">
    <citation type="submission" date="2018-08" db="EMBL/GenBank/DDBJ databases">
        <title>The metabolism and importance of syntrophic acetate oxidation coupled to methane or sulfide production in haloalkaline environments.</title>
        <authorList>
            <person name="Timmers P.H.A."/>
            <person name="Vavourakis C.D."/>
            <person name="Sorokin D.Y."/>
            <person name="Sinninghe Damste J.S."/>
            <person name="Muyzer G."/>
            <person name="Stams A.J.M."/>
            <person name="Plugge C.M."/>
        </authorList>
    </citation>
    <scope>NUCLEOTIDE SEQUENCE [LARGE SCALE GENOMIC DNA]</scope>
    <source>
        <strain evidence="6">MSAO_Arc3</strain>
    </source>
</reference>
<feature type="domain" description="tRNA/rRNA methyltransferase SpoU type" evidence="5">
    <location>
        <begin position="4"/>
        <end position="149"/>
    </location>
</feature>
<dbReference type="SUPFAM" id="SSF75217">
    <property type="entry name" value="alpha/beta knot"/>
    <property type="match status" value="1"/>
</dbReference>
<gene>
    <name evidence="6" type="ORF">D5R95_03970</name>
</gene>
<dbReference type="InterPro" id="IPR029028">
    <property type="entry name" value="Alpha/beta_knot_MTases"/>
</dbReference>
<dbReference type="Gene3D" id="3.40.1280.10">
    <property type="match status" value="1"/>
</dbReference>
<evidence type="ECO:0000256" key="2">
    <source>
        <dbReference type="ARBA" id="ARBA00022603"/>
    </source>
</evidence>
<dbReference type="NCBIfam" id="TIGR00050">
    <property type="entry name" value="rRNA_methyl_1"/>
    <property type="match status" value="1"/>
</dbReference>
<dbReference type="AlphaFoldDB" id="A0A424YYV7"/>
<dbReference type="PANTHER" id="PTHR42786">
    <property type="entry name" value="TRNA/RRNA METHYLTRANSFERASE"/>
    <property type="match status" value="1"/>
</dbReference>
<dbReference type="PANTHER" id="PTHR42786:SF2">
    <property type="entry name" value="TRNA (CYTIDINE_URIDINE-2'-O-)-METHYLTRANSFERASE TRMJ"/>
    <property type="match status" value="1"/>
</dbReference>
<dbReference type="GO" id="GO:0002128">
    <property type="term" value="P:tRNA nucleoside ribose methylation"/>
    <property type="evidence" value="ECO:0007669"/>
    <property type="project" value="TreeGrafter"/>
</dbReference>
<dbReference type="PIRSF" id="PIRSF004808">
    <property type="entry name" value="LasT"/>
    <property type="match status" value="1"/>
</dbReference>
<dbReference type="InterPro" id="IPR001537">
    <property type="entry name" value="SpoU_MeTrfase"/>
</dbReference>
<dbReference type="GO" id="GO:0003723">
    <property type="term" value="F:RNA binding"/>
    <property type="evidence" value="ECO:0007669"/>
    <property type="project" value="InterPro"/>
</dbReference>
<evidence type="ECO:0000313" key="7">
    <source>
        <dbReference type="Proteomes" id="UP000284763"/>
    </source>
</evidence>
<dbReference type="Pfam" id="PF00588">
    <property type="entry name" value="SpoU_methylase"/>
    <property type="match status" value="1"/>
</dbReference>
<dbReference type="GO" id="GO:0008173">
    <property type="term" value="F:RNA methyltransferase activity"/>
    <property type="evidence" value="ECO:0007669"/>
    <property type="project" value="InterPro"/>
</dbReference>
<comment type="similarity">
    <text evidence="1">Belongs to the class IV-like SAM-binding methyltransferase superfamily. RNA methyltransferase TrmH family.</text>
</comment>
<evidence type="ECO:0000259" key="5">
    <source>
        <dbReference type="Pfam" id="PF00588"/>
    </source>
</evidence>
<evidence type="ECO:0000256" key="4">
    <source>
        <dbReference type="ARBA" id="ARBA00022691"/>
    </source>
</evidence>
<proteinExistence type="inferred from homology"/>
<dbReference type="CDD" id="cd18093">
    <property type="entry name" value="SpoU-like_TrmJ"/>
    <property type="match status" value="1"/>
</dbReference>
<organism evidence="6 7">
    <name type="scientific">Methanosalsum natronophilum</name>
    <dbReference type="NCBI Taxonomy" id="768733"/>
    <lineage>
        <taxon>Archaea</taxon>
        <taxon>Methanobacteriati</taxon>
        <taxon>Methanobacteriota</taxon>
        <taxon>Stenosarchaea group</taxon>
        <taxon>Methanomicrobia</taxon>
        <taxon>Methanosarcinales</taxon>
        <taxon>Methanosarcinaceae</taxon>
        <taxon>Methanosalsum</taxon>
    </lineage>
</organism>
<keyword evidence="2 6" id="KW-0489">Methyltransferase</keyword>
<feature type="non-terminal residue" evidence="6">
    <location>
        <position position="1"/>
    </location>
</feature>
<keyword evidence="4" id="KW-0949">S-adenosyl-L-methionine</keyword>
<name>A0A424YYV7_9EURY</name>
<dbReference type="Proteomes" id="UP000284763">
    <property type="component" value="Unassembled WGS sequence"/>
</dbReference>